<evidence type="ECO:0000313" key="4">
    <source>
        <dbReference type="EMBL" id="CAJ1908065.1"/>
    </source>
</evidence>
<dbReference type="Proteomes" id="UP001295423">
    <property type="component" value="Unassembled WGS sequence"/>
</dbReference>
<sequence>MKYRSPLLLASSLLVLQINLCYSIDADHAGANKQHHADHASRSLRALNRVDQVDKTGAMCEAKLPEDVGAPTGVTHITFYYSVESSETVTYALMQNLDRMLYYAIGDAVLWCSQNANADDNGRRLQVHDSNPKIAQFTESHRNLSLEDARRLGIISFNSAPSDFILKDEQCAHTTDSSECVIVEGKMALMAHQTDSLQIIVASILDAIQEAMDGDVLIPDGGDDCADPMCGVDKIRWLGTTIEEARAGGPIGTAGADGGERSVNQTAGAEDEDDNVAFVAYAAIPIALLLLMSYLIKKKRRLLTAGDLDDENYVRVGTGDPPKSFHEGMYHYTRSGARYLSTNCPDCEMTRRLGFTNYDEDDLGALAEGRMYDPSRASSEDDSDLQSYDGSTFRKMHRVQPSSNRLSLKHSSIDVHQCTSATCPICKYRPADPTFISSPRCQPIGGPSHV</sequence>
<dbReference type="EMBL" id="CAKOGP040000001">
    <property type="protein sequence ID" value="CAJ1908065.1"/>
    <property type="molecule type" value="Genomic_DNA"/>
</dbReference>
<comment type="caution">
    <text evidence="4">The sequence shown here is derived from an EMBL/GenBank/DDBJ whole genome shotgun (WGS) entry which is preliminary data.</text>
</comment>
<keyword evidence="3" id="KW-0732">Signal</keyword>
<accession>A0AAD2CAL8</accession>
<evidence type="ECO:0000313" key="5">
    <source>
        <dbReference type="Proteomes" id="UP001295423"/>
    </source>
</evidence>
<name>A0AAD2CAL8_9STRA</name>
<keyword evidence="2" id="KW-0812">Transmembrane</keyword>
<organism evidence="4 5">
    <name type="scientific">Cylindrotheca closterium</name>
    <dbReference type="NCBI Taxonomy" id="2856"/>
    <lineage>
        <taxon>Eukaryota</taxon>
        <taxon>Sar</taxon>
        <taxon>Stramenopiles</taxon>
        <taxon>Ochrophyta</taxon>
        <taxon>Bacillariophyta</taxon>
        <taxon>Bacillariophyceae</taxon>
        <taxon>Bacillariophycidae</taxon>
        <taxon>Bacillariales</taxon>
        <taxon>Bacillariaceae</taxon>
        <taxon>Cylindrotheca</taxon>
    </lineage>
</organism>
<feature type="region of interest" description="Disordered" evidence="1">
    <location>
        <begin position="372"/>
        <end position="392"/>
    </location>
</feature>
<protein>
    <submittedName>
        <fullName evidence="4">Uncharacterized protein</fullName>
    </submittedName>
</protein>
<keyword evidence="2" id="KW-0472">Membrane</keyword>
<feature type="chain" id="PRO_5042051850" evidence="3">
    <location>
        <begin position="24"/>
        <end position="450"/>
    </location>
</feature>
<keyword evidence="2" id="KW-1133">Transmembrane helix</keyword>
<dbReference type="AlphaFoldDB" id="A0AAD2CAL8"/>
<evidence type="ECO:0000256" key="1">
    <source>
        <dbReference type="SAM" id="MobiDB-lite"/>
    </source>
</evidence>
<feature type="signal peptide" evidence="3">
    <location>
        <begin position="1"/>
        <end position="23"/>
    </location>
</feature>
<gene>
    <name evidence="4" type="ORF">CYCCA115_LOCUS503</name>
</gene>
<evidence type="ECO:0000256" key="3">
    <source>
        <dbReference type="SAM" id="SignalP"/>
    </source>
</evidence>
<keyword evidence="5" id="KW-1185">Reference proteome</keyword>
<evidence type="ECO:0000256" key="2">
    <source>
        <dbReference type="SAM" id="Phobius"/>
    </source>
</evidence>
<reference evidence="4" key="1">
    <citation type="submission" date="2023-08" db="EMBL/GenBank/DDBJ databases">
        <authorList>
            <person name="Audoor S."/>
            <person name="Bilcke G."/>
        </authorList>
    </citation>
    <scope>NUCLEOTIDE SEQUENCE</scope>
</reference>
<proteinExistence type="predicted"/>
<feature type="transmembrane region" description="Helical" evidence="2">
    <location>
        <begin position="276"/>
        <end position="296"/>
    </location>
</feature>